<keyword evidence="3" id="KW-0949">S-adenosyl-L-methionine</keyword>
<reference evidence="5 6" key="1">
    <citation type="submission" date="2016-10" db="EMBL/GenBank/DDBJ databases">
        <authorList>
            <person name="de Groot N.N."/>
        </authorList>
    </citation>
    <scope>NUCLEOTIDE SEQUENCE [LARGE SCALE GENOMIC DNA]</scope>
    <source>
        <strain evidence="5 6">DSM 4180</strain>
    </source>
</reference>
<dbReference type="PANTHER" id="PTHR47816">
    <property type="entry name" value="RIBOSOMAL RNA SMALL SUBUNIT METHYLTRANSFERASE C"/>
    <property type="match status" value="1"/>
</dbReference>
<dbReference type="InterPro" id="IPR007848">
    <property type="entry name" value="Small_mtfrase_dom"/>
</dbReference>
<evidence type="ECO:0000313" key="6">
    <source>
        <dbReference type="Proteomes" id="UP000199556"/>
    </source>
</evidence>
<keyword evidence="1 5" id="KW-0489">Methyltransferase</keyword>
<feature type="domain" description="Methyltransferase small" evidence="4">
    <location>
        <begin position="25"/>
        <end position="189"/>
    </location>
</feature>
<keyword evidence="2 5" id="KW-0808">Transferase</keyword>
<dbReference type="InterPro" id="IPR029063">
    <property type="entry name" value="SAM-dependent_MTases_sf"/>
</dbReference>
<dbReference type="Gene3D" id="3.40.50.150">
    <property type="entry name" value="Vaccinia Virus protein VP39"/>
    <property type="match status" value="1"/>
</dbReference>
<dbReference type="SUPFAM" id="SSF53335">
    <property type="entry name" value="S-adenosyl-L-methionine-dependent methyltransferases"/>
    <property type="match status" value="1"/>
</dbReference>
<dbReference type="Pfam" id="PF05175">
    <property type="entry name" value="MTS"/>
    <property type="match status" value="1"/>
</dbReference>
<evidence type="ECO:0000256" key="3">
    <source>
        <dbReference type="ARBA" id="ARBA00022691"/>
    </source>
</evidence>
<accession>A0A1I4S9J5</accession>
<organism evidence="5 6">
    <name type="scientific">Ectothiorhodospira mobilis</name>
    <dbReference type="NCBI Taxonomy" id="195064"/>
    <lineage>
        <taxon>Bacteria</taxon>
        <taxon>Pseudomonadati</taxon>
        <taxon>Pseudomonadota</taxon>
        <taxon>Gammaproteobacteria</taxon>
        <taxon>Chromatiales</taxon>
        <taxon>Ectothiorhodospiraceae</taxon>
        <taxon>Ectothiorhodospira</taxon>
    </lineage>
</organism>
<dbReference type="RefSeq" id="WP_090486551.1">
    <property type="nucleotide sequence ID" value="NZ_FOUO01000014.1"/>
</dbReference>
<dbReference type="InterPro" id="IPR046977">
    <property type="entry name" value="RsmC/RlmG"/>
</dbReference>
<gene>
    <name evidence="5" type="ORF">SAMN05421721_11448</name>
</gene>
<dbReference type="PANTHER" id="PTHR47816:SF4">
    <property type="entry name" value="RIBOSOMAL RNA SMALL SUBUNIT METHYLTRANSFERASE C"/>
    <property type="match status" value="1"/>
</dbReference>
<name>A0A1I4S9J5_ECTMO</name>
<dbReference type="EMBL" id="FOUO01000014">
    <property type="protein sequence ID" value="SFM61187.1"/>
    <property type="molecule type" value="Genomic_DNA"/>
</dbReference>
<dbReference type="GO" id="GO:0008757">
    <property type="term" value="F:S-adenosylmethionine-dependent methyltransferase activity"/>
    <property type="evidence" value="ECO:0007669"/>
    <property type="project" value="InterPro"/>
</dbReference>
<protein>
    <submittedName>
        <fullName evidence="5">16S rRNA m(2)G 1207 methyltransferase</fullName>
    </submittedName>
</protein>
<keyword evidence="6" id="KW-1185">Reference proteome</keyword>
<dbReference type="OrthoDB" id="29650at2"/>
<dbReference type="CDD" id="cd02440">
    <property type="entry name" value="AdoMet_MTases"/>
    <property type="match status" value="1"/>
</dbReference>
<dbReference type="Proteomes" id="UP000199556">
    <property type="component" value="Unassembled WGS sequence"/>
</dbReference>
<evidence type="ECO:0000256" key="1">
    <source>
        <dbReference type="ARBA" id="ARBA00022603"/>
    </source>
</evidence>
<proteinExistence type="predicted"/>
<dbReference type="GO" id="GO:0032259">
    <property type="term" value="P:methylation"/>
    <property type="evidence" value="ECO:0007669"/>
    <property type="project" value="UniProtKB-KW"/>
</dbReference>
<dbReference type="STRING" id="195064.SAMN05421721_11448"/>
<evidence type="ECO:0000259" key="4">
    <source>
        <dbReference type="Pfam" id="PF05175"/>
    </source>
</evidence>
<sequence>MDRDAYIRSLREDIVFEDRLRDQPLTFHTTWGLFSPRGIDAGTRLLLDHVQVNPDDDCFDLGCGYGPIGLTLARLAPGGRTCLVDKDFVAVDYAARNARINGIDNVDCFLSNGFSHAGDRRFHLITSNLPAKVGKEMLYLYLYDALERLHPGGRIYVVTITGLRRFIERAFKEVFGNYDKVKQGRDYTVALAQRPQDRAGPG</sequence>
<evidence type="ECO:0000313" key="5">
    <source>
        <dbReference type="EMBL" id="SFM61187.1"/>
    </source>
</evidence>
<dbReference type="AlphaFoldDB" id="A0A1I4S9J5"/>
<evidence type="ECO:0000256" key="2">
    <source>
        <dbReference type="ARBA" id="ARBA00022679"/>
    </source>
</evidence>